<evidence type="ECO:0000259" key="10">
    <source>
        <dbReference type="PROSITE" id="PS50035"/>
    </source>
</evidence>
<evidence type="ECO:0000256" key="9">
    <source>
        <dbReference type="ARBA" id="ARBA00029594"/>
    </source>
</evidence>
<dbReference type="PANTHER" id="PTHR18896">
    <property type="entry name" value="PHOSPHOLIPASE D"/>
    <property type="match status" value="1"/>
</dbReference>
<feature type="domain" description="PLD phosphodiesterase" evidence="10">
    <location>
        <begin position="355"/>
        <end position="382"/>
    </location>
</feature>
<protein>
    <recommendedName>
        <fullName evidence="4">Phospholipase D</fullName>
    </recommendedName>
    <alternativeName>
        <fullName evidence="9">Choline phosphatase</fullName>
    </alternativeName>
</protein>
<dbReference type="CDD" id="cd09140">
    <property type="entry name" value="PLDc_vPLD1_2_like_bac_1"/>
    <property type="match status" value="1"/>
</dbReference>
<evidence type="ECO:0000313" key="11">
    <source>
        <dbReference type="EMBL" id="MBJ6126814.1"/>
    </source>
</evidence>
<evidence type="ECO:0000256" key="8">
    <source>
        <dbReference type="ARBA" id="ARBA00023098"/>
    </source>
</evidence>
<name>A0ABS0Y3H7_9HYPH</name>
<keyword evidence="8" id="KW-0443">Lipid metabolism</keyword>
<dbReference type="EMBL" id="JAELXT010000016">
    <property type="protein sequence ID" value="MBJ6126814.1"/>
    <property type="molecule type" value="Genomic_DNA"/>
</dbReference>
<comment type="subcellular location">
    <subcellularLocation>
        <location evidence="3">Secreted</location>
    </subcellularLocation>
</comment>
<dbReference type="CDD" id="cd09143">
    <property type="entry name" value="PLDc_vPLD1_2_like_bac_2"/>
    <property type="match status" value="1"/>
</dbReference>
<comment type="function">
    <text evidence="2">Could be a virulence factor.</text>
</comment>
<comment type="catalytic activity">
    <reaction evidence="1">
        <text>a 1,2-diacyl-sn-glycero-3-phosphocholine + H2O = a 1,2-diacyl-sn-glycero-3-phosphate + choline + H(+)</text>
        <dbReference type="Rhea" id="RHEA:14445"/>
        <dbReference type="ChEBI" id="CHEBI:15354"/>
        <dbReference type="ChEBI" id="CHEBI:15377"/>
        <dbReference type="ChEBI" id="CHEBI:15378"/>
        <dbReference type="ChEBI" id="CHEBI:57643"/>
        <dbReference type="ChEBI" id="CHEBI:58608"/>
        <dbReference type="EC" id="3.1.4.4"/>
    </reaction>
</comment>
<dbReference type="Pfam" id="PF00614">
    <property type="entry name" value="PLDc"/>
    <property type="match status" value="1"/>
</dbReference>
<comment type="caution">
    <text evidence="11">The sequence shown here is derived from an EMBL/GenBank/DDBJ whole genome shotgun (WGS) entry which is preliminary data.</text>
</comment>
<evidence type="ECO:0000256" key="4">
    <source>
        <dbReference type="ARBA" id="ARBA00018392"/>
    </source>
</evidence>
<dbReference type="SUPFAM" id="SSF56024">
    <property type="entry name" value="Phospholipase D/nuclease"/>
    <property type="match status" value="2"/>
</dbReference>
<dbReference type="PANTHER" id="PTHR18896:SF76">
    <property type="entry name" value="PHOSPHOLIPASE"/>
    <property type="match status" value="1"/>
</dbReference>
<reference evidence="12" key="1">
    <citation type="submission" date="2020-12" db="EMBL/GenBank/DDBJ databases">
        <title>Hymenobacter sp.</title>
        <authorList>
            <person name="Kim M.K."/>
        </authorList>
    </citation>
    <scope>NUCLEOTIDE SEQUENCE [LARGE SCALE GENOMIC DNA]</scope>
    <source>
        <strain evidence="12">BT325</strain>
    </source>
</reference>
<sequence>MSPVDAGGPGDGTHRPVLREGETCWRIAHADRIAVIVDAAAYFAAAKAAILQARHTVFLIGWDFDLRIRLERTDPMPGVPDELGEFLTHVVKNRPDLRIFVLRWDLSFLKFPFRATLPLKLLDWLAGKRLELRLDHEHPTGACHHQKIVVVDDSVAFCGGIDMTDFRWDTPAHTDDNPCRVDPGRAHYPPWHDTTTCIMGEAARVLGSLARERWHRATGEEVPPSPPCDPCWPDHLSPDFTDLQVAIARTEPAYGEAQPEVREIEALYLAAIRAARRTIYIETQYFASHRIAMALGKRLQEENGPEVVIVNPKSAVGWLEEEVMGPARAVLLKHIGECDRHGRFRIYTPVTEKGQDIYVHSKVVVVDDWLLRVGSSNLNNRSMGLDTECDLAVEVPPATDSSETTRRTITSVRNRLAAEHLGVPQEQFAETVEAENGSLIGAIERLRREHGRSLAPFEAPPFSDLELAVAESRALDPDRPEDMSEALRRGLAGPGLGKALGIGLAAATGMAAAVVLGRRQTGAG</sequence>
<dbReference type="SMART" id="SM00155">
    <property type="entry name" value="PLDc"/>
    <property type="match status" value="2"/>
</dbReference>
<dbReference type="Gene3D" id="3.30.870.10">
    <property type="entry name" value="Endonuclease Chain A"/>
    <property type="match status" value="2"/>
</dbReference>
<dbReference type="Pfam" id="PF13091">
    <property type="entry name" value="PLDc_2"/>
    <property type="match status" value="1"/>
</dbReference>
<evidence type="ECO:0000256" key="5">
    <source>
        <dbReference type="ARBA" id="ARBA00022525"/>
    </source>
</evidence>
<dbReference type="Proteomes" id="UP000620670">
    <property type="component" value="Unassembled WGS sequence"/>
</dbReference>
<evidence type="ECO:0000256" key="7">
    <source>
        <dbReference type="ARBA" id="ARBA00022801"/>
    </source>
</evidence>
<keyword evidence="5" id="KW-0964">Secreted</keyword>
<keyword evidence="6" id="KW-0677">Repeat</keyword>
<proteinExistence type="predicted"/>
<accession>A0ABS0Y3H7</accession>
<dbReference type="RefSeq" id="WP_199050044.1">
    <property type="nucleotide sequence ID" value="NZ_JAELXT010000016.1"/>
</dbReference>
<keyword evidence="12" id="KW-1185">Reference proteome</keyword>
<evidence type="ECO:0000256" key="1">
    <source>
        <dbReference type="ARBA" id="ARBA00000798"/>
    </source>
</evidence>
<feature type="domain" description="PLD phosphodiesterase" evidence="10">
    <location>
        <begin position="140"/>
        <end position="167"/>
    </location>
</feature>
<evidence type="ECO:0000256" key="6">
    <source>
        <dbReference type="ARBA" id="ARBA00022737"/>
    </source>
</evidence>
<evidence type="ECO:0000256" key="2">
    <source>
        <dbReference type="ARBA" id="ARBA00003145"/>
    </source>
</evidence>
<dbReference type="PROSITE" id="PS50035">
    <property type="entry name" value="PLD"/>
    <property type="match status" value="2"/>
</dbReference>
<organism evidence="11 12">
    <name type="scientific">Microvirga splendida</name>
    <dbReference type="NCBI Taxonomy" id="2795727"/>
    <lineage>
        <taxon>Bacteria</taxon>
        <taxon>Pseudomonadati</taxon>
        <taxon>Pseudomonadota</taxon>
        <taxon>Alphaproteobacteria</taxon>
        <taxon>Hyphomicrobiales</taxon>
        <taxon>Methylobacteriaceae</taxon>
        <taxon>Microvirga</taxon>
    </lineage>
</organism>
<keyword evidence="7" id="KW-0378">Hydrolase</keyword>
<dbReference type="InterPro" id="IPR001736">
    <property type="entry name" value="PLipase_D/transphosphatidylase"/>
</dbReference>
<evidence type="ECO:0000256" key="3">
    <source>
        <dbReference type="ARBA" id="ARBA00004613"/>
    </source>
</evidence>
<evidence type="ECO:0000313" key="12">
    <source>
        <dbReference type="Proteomes" id="UP000620670"/>
    </source>
</evidence>
<gene>
    <name evidence="11" type="ORF">JAO75_15505</name>
</gene>
<dbReference type="InterPro" id="IPR015679">
    <property type="entry name" value="PLipase_D_fam"/>
</dbReference>
<dbReference type="InterPro" id="IPR025202">
    <property type="entry name" value="PLD-like_dom"/>
</dbReference>